<sequence>MRKNNPGKSSFIQYINISPSSSVWAAGVEDHNVKGIQTPIEVKNAEYPFIIAAFASHIFESEDEGFDENDDEENDDEENDHESEAVIQMAEVFPPKESDNNFVKSLQSWD</sequence>
<proteinExistence type="predicted"/>
<evidence type="ECO:0000313" key="1">
    <source>
        <dbReference type="EMBL" id="KAI3678298.1"/>
    </source>
</evidence>
<comment type="caution">
    <text evidence="1">The sequence shown here is derived from an EMBL/GenBank/DDBJ whole genome shotgun (WGS) entry which is preliminary data.</text>
</comment>
<gene>
    <name evidence="1" type="ORF">L6452_37585</name>
</gene>
<dbReference type="Proteomes" id="UP001055879">
    <property type="component" value="Linkage Group LG14"/>
</dbReference>
<reference evidence="2" key="1">
    <citation type="journal article" date="2022" name="Mol. Ecol. Resour.">
        <title>The genomes of chicory, endive, great burdock and yacon provide insights into Asteraceae palaeo-polyploidization history and plant inulin production.</title>
        <authorList>
            <person name="Fan W."/>
            <person name="Wang S."/>
            <person name="Wang H."/>
            <person name="Wang A."/>
            <person name="Jiang F."/>
            <person name="Liu H."/>
            <person name="Zhao H."/>
            <person name="Xu D."/>
            <person name="Zhang Y."/>
        </authorList>
    </citation>
    <scope>NUCLEOTIDE SEQUENCE [LARGE SCALE GENOMIC DNA]</scope>
    <source>
        <strain evidence="2">cv. Niubang</strain>
    </source>
</reference>
<protein>
    <submittedName>
        <fullName evidence="1">Uncharacterized protein</fullName>
    </submittedName>
</protein>
<organism evidence="1 2">
    <name type="scientific">Arctium lappa</name>
    <name type="common">Greater burdock</name>
    <name type="synonym">Lappa major</name>
    <dbReference type="NCBI Taxonomy" id="4217"/>
    <lineage>
        <taxon>Eukaryota</taxon>
        <taxon>Viridiplantae</taxon>
        <taxon>Streptophyta</taxon>
        <taxon>Embryophyta</taxon>
        <taxon>Tracheophyta</taxon>
        <taxon>Spermatophyta</taxon>
        <taxon>Magnoliopsida</taxon>
        <taxon>eudicotyledons</taxon>
        <taxon>Gunneridae</taxon>
        <taxon>Pentapetalae</taxon>
        <taxon>asterids</taxon>
        <taxon>campanulids</taxon>
        <taxon>Asterales</taxon>
        <taxon>Asteraceae</taxon>
        <taxon>Carduoideae</taxon>
        <taxon>Cardueae</taxon>
        <taxon>Arctiinae</taxon>
        <taxon>Arctium</taxon>
    </lineage>
</organism>
<accession>A0ACB8Y4X4</accession>
<name>A0ACB8Y4X4_ARCLA</name>
<dbReference type="EMBL" id="CM042060">
    <property type="protein sequence ID" value="KAI3678298.1"/>
    <property type="molecule type" value="Genomic_DNA"/>
</dbReference>
<keyword evidence="2" id="KW-1185">Reference proteome</keyword>
<reference evidence="1 2" key="2">
    <citation type="journal article" date="2022" name="Mol. Ecol. Resour.">
        <title>The genomes of chicory, endive, great burdock and yacon provide insights into Asteraceae paleo-polyploidization history and plant inulin production.</title>
        <authorList>
            <person name="Fan W."/>
            <person name="Wang S."/>
            <person name="Wang H."/>
            <person name="Wang A."/>
            <person name="Jiang F."/>
            <person name="Liu H."/>
            <person name="Zhao H."/>
            <person name="Xu D."/>
            <person name="Zhang Y."/>
        </authorList>
    </citation>
    <scope>NUCLEOTIDE SEQUENCE [LARGE SCALE GENOMIC DNA]</scope>
    <source>
        <strain evidence="2">cv. Niubang</strain>
    </source>
</reference>
<evidence type="ECO:0000313" key="2">
    <source>
        <dbReference type="Proteomes" id="UP001055879"/>
    </source>
</evidence>